<dbReference type="InterPro" id="IPR000477">
    <property type="entry name" value="RT_dom"/>
</dbReference>
<dbReference type="GO" id="GO:0003964">
    <property type="term" value="F:RNA-directed DNA polymerase activity"/>
    <property type="evidence" value="ECO:0007669"/>
    <property type="project" value="UniProtKB-KW"/>
</dbReference>
<feature type="domain" description="Reverse transcriptase" evidence="1">
    <location>
        <begin position="1"/>
        <end position="88"/>
    </location>
</feature>
<gene>
    <name evidence="2" type="primary">jockeypol_3</name>
    <name evidence="2" type="ORF">NPIL_297061</name>
</gene>
<keyword evidence="3" id="KW-1185">Reference proteome</keyword>
<keyword evidence="2" id="KW-0548">Nucleotidyltransferase</keyword>
<dbReference type="PANTHER" id="PTHR47027:SF26">
    <property type="entry name" value="REVERSE TRANSCRIPTASE DOMAIN-CONTAINING PROTEIN"/>
    <property type="match status" value="1"/>
</dbReference>
<keyword evidence="2" id="KW-0695">RNA-directed DNA polymerase</keyword>
<dbReference type="OrthoDB" id="6437115at2759"/>
<evidence type="ECO:0000313" key="3">
    <source>
        <dbReference type="Proteomes" id="UP000887013"/>
    </source>
</evidence>
<evidence type="ECO:0000313" key="2">
    <source>
        <dbReference type="EMBL" id="GFU49246.1"/>
    </source>
</evidence>
<organism evidence="2 3">
    <name type="scientific">Nephila pilipes</name>
    <name type="common">Giant wood spider</name>
    <name type="synonym">Nephila maculata</name>
    <dbReference type="NCBI Taxonomy" id="299642"/>
    <lineage>
        <taxon>Eukaryota</taxon>
        <taxon>Metazoa</taxon>
        <taxon>Ecdysozoa</taxon>
        <taxon>Arthropoda</taxon>
        <taxon>Chelicerata</taxon>
        <taxon>Arachnida</taxon>
        <taxon>Araneae</taxon>
        <taxon>Araneomorphae</taxon>
        <taxon>Entelegynae</taxon>
        <taxon>Araneoidea</taxon>
        <taxon>Nephilidae</taxon>
        <taxon>Nephila</taxon>
    </lineage>
</organism>
<proteinExistence type="predicted"/>
<comment type="caution">
    <text evidence="2">The sequence shown here is derived from an EMBL/GenBank/DDBJ whole genome shotgun (WGS) entry which is preliminary data.</text>
</comment>
<dbReference type="PROSITE" id="PS50878">
    <property type="entry name" value="RT_POL"/>
    <property type="match status" value="1"/>
</dbReference>
<dbReference type="Pfam" id="PF00078">
    <property type="entry name" value="RVT_1"/>
    <property type="match status" value="1"/>
</dbReference>
<evidence type="ECO:0000259" key="1">
    <source>
        <dbReference type="PROSITE" id="PS50878"/>
    </source>
</evidence>
<reference evidence="2" key="1">
    <citation type="submission" date="2020-08" db="EMBL/GenBank/DDBJ databases">
        <title>Multicomponent nature underlies the extraordinary mechanical properties of spider dragline silk.</title>
        <authorList>
            <person name="Kono N."/>
            <person name="Nakamura H."/>
            <person name="Mori M."/>
            <person name="Yoshida Y."/>
            <person name="Ohtoshi R."/>
            <person name="Malay A.D."/>
            <person name="Moran D.A.P."/>
            <person name="Tomita M."/>
            <person name="Numata K."/>
            <person name="Arakawa K."/>
        </authorList>
    </citation>
    <scope>NUCLEOTIDE SEQUENCE</scope>
</reference>
<accession>A0A8X6UVT8</accession>
<dbReference type="PANTHER" id="PTHR47027">
    <property type="entry name" value="REVERSE TRANSCRIPTASE DOMAIN-CONTAINING PROTEIN"/>
    <property type="match status" value="1"/>
</dbReference>
<name>A0A8X6UVT8_NEPPI</name>
<dbReference type="EMBL" id="BMAW01086904">
    <property type="protein sequence ID" value="GFU49246.1"/>
    <property type="molecule type" value="Genomic_DNA"/>
</dbReference>
<dbReference type="Proteomes" id="UP000887013">
    <property type="component" value="Unassembled WGS sequence"/>
</dbReference>
<keyword evidence="2" id="KW-0808">Transferase</keyword>
<dbReference type="AlphaFoldDB" id="A0A8X6UVT8"/>
<protein>
    <submittedName>
        <fullName evidence="2">RNA-directed DNA polymerase from mobile element jockey</fullName>
    </submittedName>
</protein>
<sequence length="243" mass="28951">MEGIKICLFADDTAILTQHHRPISVKIKLQKYLLKYEKWLEKWKIQVNTDKSHAILFKMKRNPIIPELKLHNKTIAWTQEVQYLGVTLDRKLNYNTHCDNIIKNYWKKYFSIHHLLWKRSALSIDNKLLIYKMILRPLLLYACSIWGCTTKRNIQQIQYVQNKTLRKIVGAPKYFAIETLHKELNTTTITEEIVNQAKKFYEKIATHSNPTIRGQGKYFRRSGRYPYPHQSKDRKELIHIAVT</sequence>